<evidence type="ECO:0008006" key="3">
    <source>
        <dbReference type="Google" id="ProtNLM"/>
    </source>
</evidence>
<protein>
    <recommendedName>
        <fullName evidence="3">Ribosomal protein S16</fullName>
    </recommendedName>
</protein>
<evidence type="ECO:0000313" key="1">
    <source>
        <dbReference type="EMBL" id="GIY25527.1"/>
    </source>
</evidence>
<comment type="caution">
    <text evidence="1">The sequence shown here is derived from an EMBL/GenBank/DDBJ whole genome shotgun (WGS) entry which is preliminary data.</text>
</comment>
<evidence type="ECO:0000313" key="2">
    <source>
        <dbReference type="Proteomes" id="UP001054837"/>
    </source>
</evidence>
<accession>A0AAV4RZF8</accession>
<organism evidence="1 2">
    <name type="scientific">Caerostris darwini</name>
    <dbReference type="NCBI Taxonomy" id="1538125"/>
    <lineage>
        <taxon>Eukaryota</taxon>
        <taxon>Metazoa</taxon>
        <taxon>Ecdysozoa</taxon>
        <taxon>Arthropoda</taxon>
        <taxon>Chelicerata</taxon>
        <taxon>Arachnida</taxon>
        <taxon>Araneae</taxon>
        <taxon>Araneomorphae</taxon>
        <taxon>Entelegynae</taxon>
        <taxon>Araneoidea</taxon>
        <taxon>Araneidae</taxon>
        <taxon>Caerostris</taxon>
    </lineage>
</organism>
<name>A0AAV4RZF8_9ARAC</name>
<reference evidence="1 2" key="1">
    <citation type="submission" date="2021-06" db="EMBL/GenBank/DDBJ databases">
        <title>Caerostris darwini draft genome.</title>
        <authorList>
            <person name="Kono N."/>
            <person name="Arakawa K."/>
        </authorList>
    </citation>
    <scope>NUCLEOTIDE SEQUENCE [LARGE SCALE GENOMIC DNA]</scope>
</reference>
<sequence>MAVTYVTAPLPGDSLQKRSTNIPPQLKLILVKGRLGKSSFEDIERVFRNQSLVGVDDELRVKSFGRRGW</sequence>
<gene>
    <name evidence="1" type="ORF">CDAR_34761</name>
</gene>
<dbReference type="AlphaFoldDB" id="A0AAV4RZF8"/>
<keyword evidence="2" id="KW-1185">Reference proteome</keyword>
<proteinExistence type="predicted"/>
<dbReference type="Proteomes" id="UP001054837">
    <property type="component" value="Unassembled WGS sequence"/>
</dbReference>
<dbReference type="EMBL" id="BPLQ01006835">
    <property type="protein sequence ID" value="GIY25527.1"/>
    <property type="molecule type" value="Genomic_DNA"/>
</dbReference>